<dbReference type="AlphaFoldDB" id="A0A7T8K9L6"/>
<accession>A0A7T8K9L6</accession>
<dbReference type="OrthoDB" id="5956066at2759"/>
<dbReference type="GO" id="GO:0005319">
    <property type="term" value="F:lipid transporter activity"/>
    <property type="evidence" value="ECO:0007669"/>
    <property type="project" value="InterPro"/>
</dbReference>
<dbReference type="InterPro" id="IPR011030">
    <property type="entry name" value="Lipovitellin_superhlx_dom"/>
</dbReference>
<dbReference type="InterPro" id="IPR015816">
    <property type="entry name" value="Vitellinogen_b-sht_N"/>
</dbReference>
<dbReference type="Gene3D" id="1.25.10.20">
    <property type="entry name" value="Vitellinogen, superhelical"/>
    <property type="match status" value="1"/>
</dbReference>
<organism evidence="4 5">
    <name type="scientific">Caligus rogercresseyi</name>
    <name type="common">Sea louse</name>
    <dbReference type="NCBI Taxonomy" id="217165"/>
    <lineage>
        <taxon>Eukaryota</taxon>
        <taxon>Metazoa</taxon>
        <taxon>Ecdysozoa</taxon>
        <taxon>Arthropoda</taxon>
        <taxon>Crustacea</taxon>
        <taxon>Multicrustacea</taxon>
        <taxon>Hexanauplia</taxon>
        <taxon>Copepoda</taxon>
        <taxon>Siphonostomatoida</taxon>
        <taxon>Caligidae</taxon>
        <taxon>Caligus</taxon>
    </lineage>
</organism>
<evidence type="ECO:0000256" key="1">
    <source>
        <dbReference type="ARBA" id="ARBA00022729"/>
    </source>
</evidence>
<dbReference type="EMBL" id="CP045896">
    <property type="protein sequence ID" value="QQP50306.1"/>
    <property type="molecule type" value="Genomic_DNA"/>
</dbReference>
<reference evidence="5" key="1">
    <citation type="submission" date="2021-01" db="EMBL/GenBank/DDBJ databases">
        <title>Caligus Genome Assembly.</title>
        <authorList>
            <person name="Gallardo-Escarate C."/>
        </authorList>
    </citation>
    <scope>NUCLEOTIDE SEQUENCE [LARGE SCALE GENOMIC DNA]</scope>
</reference>
<dbReference type="SMART" id="SM00638">
    <property type="entry name" value="LPD_N"/>
    <property type="match status" value="1"/>
</dbReference>
<evidence type="ECO:0000313" key="5">
    <source>
        <dbReference type="Proteomes" id="UP000595437"/>
    </source>
</evidence>
<feature type="non-terminal residue" evidence="4">
    <location>
        <position position="582"/>
    </location>
</feature>
<dbReference type="InterPro" id="IPR050733">
    <property type="entry name" value="Vitellogenin/Apolipophorin"/>
</dbReference>
<dbReference type="Proteomes" id="UP000595437">
    <property type="component" value="Chromosome 7"/>
</dbReference>
<keyword evidence="5" id="KW-1185">Reference proteome</keyword>
<proteinExistence type="predicted"/>
<evidence type="ECO:0000256" key="2">
    <source>
        <dbReference type="PROSITE-ProRule" id="PRU00557"/>
    </source>
</evidence>
<dbReference type="InterPro" id="IPR001747">
    <property type="entry name" value="Vitellogenin_N"/>
</dbReference>
<dbReference type="PANTHER" id="PTHR23345:SF33">
    <property type="entry name" value="CROSSVEINLESS D"/>
    <property type="match status" value="1"/>
</dbReference>
<keyword evidence="1" id="KW-0732">Signal</keyword>
<gene>
    <name evidence="4" type="ORF">FKW44_011264</name>
</gene>
<sequence length="582" mass="66282">MEYTFFSESSVLVGTMDHSPHSSGFSYKYDVKMQVHGDSIKVAFNGKHEAGQHPFDQTNFIEVGRDIPPYEIKLDEHGLFSSLTLDPKLSINQRNIVKAFAQHQGSWTWIYKRGECQTLYSVTGDKIVKSVTHTKDCKNRVNVLVDDWRGYRCHIDPENPESRENPNGLYSASNTVMMVERKGDRFLPKAIVGSSSVVAQFFGDEGVSFVAHSNSPGDIVVNGETITDLRYEFEDKDYTWKNDRDLKTREFFEDEMPNLTEFVKKRLSKQSYIFNEMSDEKAYLSQAHYYGLNNIYPAMVEMDYNALKVNLRADKSEEGIRKNNLFNELLGSLGTSSATILIRDMIMENKFDNYRDVVRILTSVPFHIRHPNHQLIKELEVLYDYNGNQIVKDSVPLVIGHLARVTCERAGVPGSPASNECYSTIVDDYTERTLQKILGTSDHNEQLSQIMMLFNLKYGKLADKLKPLIYGETKVKCGHLRSLALQAAVWSAVSSGKGPEYLLPIFAETENSHELRITALSYIMGANPSSTHFNAILAVLYKEKDFEVVNFAFTLFETYAKNIDPCRSKVATLAKYFLKYLK</sequence>
<protein>
    <submittedName>
        <fullName evidence="4">LOC100868636</fullName>
    </submittedName>
</protein>
<dbReference type="PROSITE" id="PS51211">
    <property type="entry name" value="VITELLOGENIN"/>
    <property type="match status" value="1"/>
</dbReference>
<feature type="domain" description="Vitellogenin" evidence="3">
    <location>
        <begin position="1"/>
        <end position="582"/>
    </location>
</feature>
<dbReference type="InterPro" id="IPR015819">
    <property type="entry name" value="Lipid_transp_b-sht_shell"/>
</dbReference>
<comment type="caution">
    <text evidence="2">Lacks conserved residue(s) required for the propagation of feature annotation.</text>
</comment>
<name>A0A7T8K9L6_CALRO</name>
<dbReference type="Pfam" id="PF01347">
    <property type="entry name" value="Vitellogenin_N"/>
    <property type="match status" value="1"/>
</dbReference>
<dbReference type="SUPFAM" id="SSF48431">
    <property type="entry name" value="Lipovitellin-phosvitin complex, superhelical domain"/>
    <property type="match status" value="1"/>
</dbReference>
<dbReference type="SUPFAM" id="SSF56968">
    <property type="entry name" value="Lipovitellin-phosvitin complex, beta-sheet shell regions"/>
    <property type="match status" value="1"/>
</dbReference>
<evidence type="ECO:0000313" key="4">
    <source>
        <dbReference type="EMBL" id="QQP50306.1"/>
    </source>
</evidence>
<dbReference type="Gene3D" id="2.30.230.10">
    <property type="entry name" value="Lipovitellin, beta-sheet shell regions, chain A"/>
    <property type="match status" value="1"/>
</dbReference>
<evidence type="ECO:0000259" key="3">
    <source>
        <dbReference type="PROSITE" id="PS51211"/>
    </source>
</evidence>
<dbReference type="PANTHER" id="PTHR23345">
    <property type="entry name" value="VITELLOGENIN-RELATED"/>
    <property type="match status" value="1"/>
</dbReference>